<protein>
    <submittedName>
        <fullName evidence="4">Glycosyltransferase</fullName>
    </submittedName>
</protein>
<dbReference type="AlphaFoldDB" id="T0YI35"/>
<sequence length="203" mass="22218">LIVIVGSVFSVISTAFYIINSYRSVRYKQTESNITSKPSDVTIIVPVYNEETEFFNNVLSAVESQGTKVIVVGDGCSYPYSEIAAKHSFTFLTTLVRGGKRKALSLAMHYVDTPYVMFVDSDTLLPADSVADLLSSFTSEVGGVGANLRIVEDGRALSYAAEFVERSREVILKAMNHNGHVMILDGGAAIYRTELVKPFILSK</sequence>
<reference evidence="4" key="2">
    <citation type="journal article" date="2014" name="ISME J.">
        <title>Microbial stratification in low pH oxic and suboxic macroscopic growths along an acid mine drainage.</title>
        <authorList>
            <person name="Mendez-Garcia C."/>
            <person name="Mesa V."/>
            <person name="Sprenger R.R."/>
            <person name="Richter M."/>
            <person name="Diez M.S."/>
            <person name="Solano J."/>
            <person name="Bargiela R."/>
            <person name="Golyshina O.V."/>
            <person name="Manteca A."/>
            <person name="Ramos J.L."/>
            <person name="Gallego J.R."/>
            <person name="Llorente I."/>
            <person name="Martins Dos Santos V.A."/>
            <person name="Jensen O.N."/>
            <person name="Pelaez A.I."/>
            <person name="Sanchez J."/>
            <person name="Ferrer M."/>
        </authorList>
    </citation>
    <scope>NUCLEOTIDE SEQUENCE</scope>
</reference>
<evidence type="ECO:0000256" key="1">
    <source>
        <dbReference type="ARBA" id="ARBA00022676"/>
    </source>
</evidence>
<dbReference type="PANTHER" id="PTHR43630">
    <property type="entry name" value="POLY-BETA-1,6-N-ACETYL-D-GLUCOSAMINE SYNTHASE"/>
    <property type="match status" value="1"/>
</dbReference>
<dbReference type="EMBL" id="AUZY01011310">
    <property type="protein sequence ID" value="EQD35111.1"/>
    <property type="molecule type" value="Genomic_DNA"/>
</dbReference>
<keyword evidence="2 4" id="KW-0808">Transferase</keyword>
<dbReference type="Pfam" id="PF00535">
    <property type="entry name" value="Glycos_transf_2"/>
    <property type="match status" value="1"/>
</dbReference>
<feature type="non-terminal residue" evidence="4">
    <location>
        <position position="1"/>
    </location>
</feature>
<dbReference type="SUPFAM" id="SSF53448">
    <property type="entry name" value="Nucleotide-diphospho-sugar transferases"/>
    <property type="match status" value="1"/>
</dbReference>
<dbReference type="InterPro" id="IPR029044">
    <property type="entry name" value="Nucleotide-diphossugar_trans"/>
</dbReference>
<name>T0YI35_9ZZZZ</name>
<dbReference type="InterPro" id="IPR001173">
    <property type="entry name" value="Glyco_trans_2-like"/>
</dbReference>
<evidence type="ECO:0000313" key="4">
    <source>
        <dbReference type="EMBL" id="EQD35111.1"/>
    </source>
</evidence>
<gene>
    <name evidence="4" type="ORF">B1B_16950</name>
</gene>
<feature type="domain" description="Glycosyltransferase 2-like" evidence="3">
    <location>
        <begin position="42"/>
        <end position="196"/>
    </location>
</feature>
<accession>T0YI35</accession>
<evidence type="ECO:0000259" key="3">
    <source>
        <dbReference type="Pfam" id="PF00535"/>
    </source>
</evidence>
<dbReference type="GO" id="GO:0016757">
    <property type="term" value="F:glycosyltransferase activity"/>
    <property type="evidence" value="ECO:0007669"/>
    <property type="project" value="UniProtKB-KW"/>
</dbReference>
<comment type="caution">
    <text evidence="4">The sequence shown here is derived from an EMBL/GenBank/DDBJ whole genome shotgun (WGS) entry which is preliminary data.</text>
</comment>
<dbReference type="Gene3D" id="3.90.550.10">
    <property type="entry name" value="Spore Coat Polysaccharide Biosynthesis Protein SpsA, Chain A"/>
    <property type="match status" value="1"/>
</dbReference>
<organism evidence="4">
    <name type="scientific">mine drainage metagenome</name>
    <dbReference type="NCBI Taxonomy" id="410659"/>
    <lineage>
        <taxon>unclassified sequences</taxon>
        <taxon>metagenomes</taxon>
        <taxon>ecological metagenomes</taxon>
    </lineage>
</organism>
<evidence type="ECO:0000256" key="2">
    <source>
        <dbReference type="ARBA" id="ARBA00022679"/>
    </source>
</evidence>
<keyword evidence="1" id="KW-0328">Glycosyltransferase</keyword>
<reference evidence="4" key="1">
    <citation type="submission" date="2013-08" db="EMBL/GenBank/DDBJ databases">
        <authorList>
            <person name="Mendez C."/>
            <person name="Richter M."/>
            <person name="Ferrer M."/>
            <person name="Sanchez J."/>
        </authorList>
    </citation>
    <scope>NUCLEOTIDE SEQUENCE</scope>
</reference>
<proteinExistence type="predicted"/>
<dbReference type="PANTHER" id="PTHR43630:SF1">
    <property type="entry name" value="POLY-BETA-1,6-N-ACETYL-D-GLUCOSAMINE SYNTHASE"/>
    <property type="match status" value="1"/>
</dbReference>
<feature type="non-terminal residue" evidence="4">
    <location>
        <position position="203"/>
    </location>
</feature>